<feature type="domain" description="Protein root UVB sensitive/RUS" evidence="6">
    <location>
        <begin position="41"/>
        <end position="273"/>
    </location>
</feature>
<dbReference type="PANTHER" id="PTHR12770">
    <property type="entry name" value="RUS1 FAMILY PROTEIN C16ORF58"/>
    <property type="match status" value="1"/>
</dbReference>
<name>A0A6J2YF05_SITOR</name>
<keyword evidence="3" id="KW-0812">Transmembrane</keyword>
<dbReference type="InterPro" id="IPR054549">
    <property type="entry name" value="UVB_sens_RUS_dom"/>
</dbReference>
<dbReference type="PANTHER" id="PTHR12770:SF31">
    <property type="entry name" value="RUS FAMILY MEMBER 1"/>
    <property type="match status" value="1"/>
</dbReference>
<dbReference type="RefSeq" id="XP_030761926.1">
    <property type="nucleotide sequence ID" value="XM_030906066.1"/>
</dbReference>
<feature type="domain" description="Root UVB sensitive protein C-terminal" evidence="7">
    <location>
        <begin position="698"/>
        <end position="882"/>
    </location>
</feature>
<accession>A0A6J2YF05</accession>
<evidence type="ECO:0000313" key="9">
    <source>
        <dbReference type="RefSeq" id="XP_030761926.1"/>
    </source>
</evidence>
<dbReference type="InterPro" id="IPR006968">
    <property type="entry name" value="RUS_fam"/>
</dbReference>
<evidence type="ECO:0000256" key="4">
    <source>
        <dbReference type="ARBA" id="ARBA00022989"/>
    </source>
</evidence>
<sequence>MSVDLLVSEQCGSTEDVISYINDNNEIRSVHQGGSFLHNFRGITEFFKEVLLPYGYPESVSEDYLEYQIWDSLQAFCSTIIGAFTTRAVLKGVGVGDSNANALSAAITWIMKEGTGMIGRILFAWWKGSGLDCDCKKWRFFADILNDSAMLIELVLPFFKSYSMHILCLTSGMKSIVGITGGATRASITHHQAIKDNMAEISAKDGSQETVVNLIGSFVSIFLLNYFTSSVSEWALLLSLMCLHLYTNYLAVKALIFKTFNKQRLALVLRTYFTIGTVLNPYKINEREAVLLGHGLKVKSICGFDVVLCHSLKKALKYYKAVDVKELCDIYMNKNYLLFVCGKNRTIYVSLKNRETTEDVVAAYFHAVCLGIATSIYNTIELDIYSKRQLHHPTPITRLFTYMKSYEKFQNNFRNIPYHYLKSFYEFVNQENAMFFTALRINDNNEIRSVHQGRSFLHNFRGIIDFFKEVLLPYGYPESVSEDYLEYQIWDTLQAFCSTIIGAFTTRAVLKGVGVGDSDANALSATITWILKEGTGMIGRILFAWWKGSGLDCDCKKWRFFADILNDSAMLIELVLPFFKSYSMYILCLTSGMKSIVGITGGATRASITHHQAIKDNMAEISAKDGSQETVVNLIGSVTSIFLLNYFTSSLLKWALILSLMCLHLYTNYLAVKTLIFKTFNKQRIALVLKTYFTIGTVLNPCKINEREAVLLGQGLKVKSICGFDVVLCHSLKEALKYYKAVEVKNLCNIYMDKKYLLLVCSKNKTIYVSLKNRETAADVVAAYFHAVYLGIATSIYNKIELDIYSKRQVHHPTSITTLFTFMESYEKFQNNRKIYIPPLNYFKGFYNLANSETEKFFTALRRNGWSINSHCLAIGKYRVDWENNKKLP</sequence>
<keyword evidence="5" id="KW-0472">Membrane</keyword>
<dbReference type="Pfam" id="PF04884">
    <property type="entry name" value="UVB_sens_prot"/>
    <property type="match status" value="2"/>
</dbReference>
<evidence type="ECO:0000256" key="2">
    <source>
        <dbReference type="ARBA" id="ARBA00007558"/>
    </source>
</evidence>
<keyword evidence="8" id="KW-1185">Reference proteome</keyword>
<dbReference type="GO" id="GO:0016020">
    <property type="term" value="C:membrane"/>
    <property type="evidence" value="ECO:0007669"/>
    <property type="project" value="UniProtKB-SubCell"/>
</dbReference>
<gene>
    <name evidence="9" type="primary">LOC115886782</name>
</gene>
<evidence type="ECO:0000256" key="5">
    <source>
        <dbReference type="ARBA" id="ARBA00023136"/>
    </source>
</evidence>
<feature type="domain" description="Root UVB sensitive protein C-terminal" evidence="7">
    <location>
        <begin position="278"/>
        <end position="384"/>
    </location>
</feature>
<evidence type="ECO:0000259" key="7">
    <source>
        <dbReference type="Pfam" id="PF24160"/>
    </source>
</evidence>
<organism evidence="8 9">
    <name type="scientific">Sitophilus oryzae</name>
    <name type="common">Rice weevil</name>
    <name type="synonym">Curculio oryzae</name>
    <dbReference type="NCBI Taxonomy" id="7048"/>
    <lineage>
        <taxon>Eukaryota</taxon>
        <taxon>Metazoa</taxon>
        <taxon>Ecdysozoa</taxon>
        <taxon>Arthropoda</taxon>
        <taxon>Hexapoda</taxon>
        <taxon>Insecta</taxon>
        <taxon>Pterygota</taxon>
        <taxon>Neoptera</taxon>
        <taxon>Endopterygota</taxon>
        <taxon>Coleoptera</taxon>
        <taxon>Polyphaga</taxon>
        <taxon>Cucujiformia</taxon>
        <taxon>Curculionidae</taxon>
        <taxon>Dryophthorinae</taxon>
        <taxon>Sitophilus</taxon>
    </lineage>
</organism>
<feature type="domain" description="Protein root UVB sensitive/RUS" evidence="6">
    <location>
        <begin position="461"/>
        <end position="693"/>
    </location>
</feature>
<proteinExistence type="inferred from homology"/>
<dbReference type="Pfam" id="PF24160">
    <property type="entry name" value="UVB_sens_C"/>
    <property type="match status" value="2"/>
</dbReference>
<protein>
    <submittedName>
        <fullName evidence="9">Uncharacterized protein LOC115886782 isoform X1</fullName>
    </submittedName>
</protein>
<keyword evidence="4" id="KW-1133">Transmembrane helix</keyword>
<evidence type="ECO:0000256" key="3">
    <source>
        <dbReference type="ARBA" id="ARBA00022692"/>
    </source>
</evidence>
<comment type="similarity">
    <text evidence="2">Belongs to the RUS1 family.</text>
</comment>
<comment type="subcellular location">
    <subcellularLocation>
        <location evidence="1">Membrane</location>
    </subcellularLocation>
</comment>
<evidence type="ECO:0000313" key="8">
    <source>
        <dbReference type="Proteomes" id="UP000504635"/>
    </source>
</evidence>
<evidence type="ECO:0000259" key="6">
    <source>
        <dbReference type="Pfam" id="PF04884"/>
    </source>
</evidence>
<dbReference type="KEGG" id="soy:115886782"/>
<dbReference type="OrthoDB" id="364779at2759"/>
<dbReference type="Proteomes" id="UP000504635">
    <property type="component" value="Unplaced"/>
</dbReference>
<dbReference type="GeneID" id="115886782"/>
<evidence type="ECO:0000256" key="1">
    <source>
        <dbReference type="ARBA" id="ARBA00004370"/>
    </source>
</evidence>
<dbReference type="InterPro" id="IPR055412">
    <property type="entry name" value="UVB_sens_C"/>
</dbReference>
<reference evidence="9" key="1">
    <citation type="submission" date="2025-08" db="UniProtKB">
        <authorList>
            <consortium name="RefSeq"/>
        </authorList>
    </citation>
    <scope>IDENTIFICATION</scope>
    <source>
        <tissue evidence="9">Gonads</tissue>
    </source>
</reference>
<dbReference type="AlphaFoldDB" id="A0A6J2YF05"/>
<dbReference type="InParanoid" id="A0A6J2YF05"/>